<comment type="caution">
    <text evidence="3">The sequence shown here is derived from an EMBL/GenBank/DDBJ whole genome shotgun (WGS) entry which is preliminary data.</text>
</comment>
<dbReference type="SUPFAM" id="SSF53335">
    <property type="entry name" value="S-adenosyl-L-methionine-dependent methyltransferases"/>
    <property type="match status" value="1"/>
</dbReference>
<evidence type="ECO:0000313" key="3">
    <source>
        <dbReference type="EMBL" id="TWG16850.1"/>
    </source>
</evidence>
<accession>A0A561VZ06</accession>
<dbReference type="EMBL" id="VIWZ01000001">
    <property type="protein sequence ID" value="TWG16850.1"/>
    <property type="molecule type" value="Genomic_DNA"/>
</dbReference>
<gene>
    <name evidence="3" type="ORF">FHU34_112190</name>
</gene>
<evidence type="ECO:0000256" key="1">
    <source>
        <dbReference type="ARBA" id="ARBA00022603"/>
    </source>
</evidence>
<dbReference type="GO" id="GO:0032259">
    <property type="term" value="P:methylation"/>
    <property type="evidence" value="ECO:0007669"/>
    <property type="project" value="UniProtKB-KW"/>
</dbReference>
<dbReference type="PANTHER" id="PTHR43648:SF1">
    <property type="entry name" value="ELECTRON TRANSFER FLAVOPROTEIN BETA SUBUNIT LYSINE METHYLTRANSFERASE"/>
    <property type="match status" value="1"/>
</dbReference>
<dbReference type="Proteomes" id="UP000317685">
    <property type="component" value="Unassembled WGS sequence"/>
</dbReference>
<organism evidence="3 4">
    <name type="scientific">Micromonospora taraxaci</name>
    <dbReference type="NCBI Taxonomy" id="1316803"/>
    <lineage>
        <taxon>Bacteria</taxon>
        <taxon>Bacillati</taxon>
        <taxon>Actinomycetota</taxon>
        <taxon>Actinomycetes</taxon>
        <taxon>Micromonosporales</taxon>
        <taxon>Micromonosporaceae</taxon>
        <taxon>Micromonospora</taxon>
    </lineage>
</organism>
<name>A0A561VZ06_9ACTN</name>
<dbReference type="CDD" id="cd02440">
    <property type="entry name" value="AdoMet_MTases"/>
    <property type="match status" value="1"/>
</dbReference>
<evidence type="ECO:0000256" key="2">
    <source>
        <dbReference type="ARBA" id="ARBA00022679"/>
    </source>
</evidence>
<dbReference type="Pfam" id="PF06325">
    <property type="entry name" value="PrmA"/>
    <property type="match status" value="1"/>
</dbReference>
<protein>
    <submittedName>
        <fullName evidence="3">Putative nicotinamide N-methyase</fullName>
    </submittedName>
</protein>
<dbReference type="InterPro" id="IPR050078">
    <property type="entry name" value="Ribosomal_L11_MeTrfase_PrmA"/>
</dbReference>
<keyword evidence="4" id="KW-1185">Reference proteome</keyword>
<dbReference type="GO" id="GO:0016279">
    <property type="term" value="F:protein-lysine N-methyltransferase activity"/>
    <property type="evidence" value="ECO:0007669"/>
    <property type="project" value="TreeGrafter"/>
</dbReference>
<sequence>MNSARRHVKAAPTTPRWGMLAPMTGAAADALTELEREIDAPGAGLDRLRLVPTPFVPEVRLHLAEDAIVWWARMEANAGHALPAPYWASAWAGGQALARHLLDHPELAAGRRVLDLAAGSGLVAIAAALAGATQVIANDIDPYAVAAVTINARANQVAVDAVGDDLLDSFDAEADLVVAGDVFYDRAMADRMLPFLERIAAAGADVLVGDPGREHLPVDRLTVLADYPVPTTEPSVDSPLRRVQVLRPV</sequence>
<keyword evidence="2" id="KW-0808">Transferase</keyword>
<evidence type="ECO:0000313" key="4">
    <source>
        <dbReference type="Proteomes" id="UP000317685"/>
    </source>
</evidence>
<dbReference type="AlphaFoldDB" id="A0A561VZ06"/>
<dbReference type="InterPro" id="IPR029063">
    <property type="entry name" value="SAM-dependent_MTases_sf"/>
</dbReference>
<reference evidence="3 4" key="1">
    <citation type="submission" date="2019-06" db="EMBL/GenBank/DDBJ databases">
        <title>Sequencing the genomes of 1000 actinobacteria strains.</title>
        <authorList>
            <person name="Klenk H.-P."/>
        </authorList>
    </citation>
    <scope>NUCLEOTIDE SEQUENCE [LARGE SCALE GENOMIC DNA]</scope>
    <source>
        <strain evidence="3 4">DSM 45885</strain>
    </source>
</reference>
<dbReference type="PANTHER" id="PTHR43648">
    <property type="entry name" value="ELECTRON TRANSFER FLAVOPROTEIN BETA SUBUNIT LYSINE METHYLTRANSFERASE"/>
    <property type="match status" value="1"/>
</dbReference>
<dbReference type="Gene3D" id="3.40.50.150">
    <property type="entry name" value="Vaccinia Virus protein VP39"/>
    <property type="match status" value="1"/>
</dbReference>
<proteinExistence type="predicted"/>
<keyword evidence="1" id="KW-0489">Methyltransferase</keyword>